<evidence type="ECO:0000313" key="2">
    <source>
        <dbReference type="Proteomes" id="UP001073227"/>
    </source>
</evidence>
<accession>A0ABT3Z335</accession>
<organism evidence="1 2">
    <name type="scientific">Hoeflea algicola</name>
    <dbReference type="NCBI Taxonomy" id="2983763"/>
    <lineage>
        <taxon>Bacteria</taxon>
        <taxon>Pseudomonadati</taxon>
        <taxon>Pseudomonadota</taxon>
        <taxon>Alphaproteobacteria</taxon>
        <taxon>Hyphomicrobiales</taxon>
        <taxon>Rhizobiaceae</taxon>
        <taxon>Hoeflea</taxon>
    </lineage>
</organism>
<dbReference type="Proteomes" id="UP001073227">
    <property type="component" value="Unassembled WGS sequence"/>
</dbReference>
<dbReference type="RefSeq" id="WP_267651872.1">
    <property type="nucleotide sequence ID" value="NZ_JAOVZR010000001.1"/>
</dbReference>
<keyword evidence="2" id="KW-1185">Reference proteome</keyword>
<reference evidence="1" key="1">
    <citation type="submission" date="2022-10" db="EMBL/GenBank/DDBJ databases">
        <title>Hoeflea sp. G2-23, isolated from marine algae.</title>
        <authorList>
            <person name="Kristyanto S."/>
            <person name="Kim J.M."/>
            <person name="Jeon C.O."/>
        </authorList>
    </citation>
    <scope>NUCLEOTIDE SEQUENCE</scope>
    <source>
        <strain evidence="1">G2-23</strain>
    </source>
</reference>
<sequence length="454" mass="49425">MRKVLINTPELEKAAREYENIHPMALSSEHPLTTAKLADVNDKSWNHLYGAMVDGLNISPDNFQLIYPFTTWDWPIVPAGYTSAAQWDFCSAVPQYSATGQYTSAGTAFNDTYGQMLNVVSAATTDPKLKADIEQARNMLQLAANNYDTIYRQATDAYKTETGGTNTPPFTEWLGSMGGRSWQAQLDSAWQNVQAQQNVYNQLLSETTTPGLKDAQDRNGNKDYYTKLQDPTLSAFPPVPGYALSMDATTWLNKVQSGTGGSTGSIGFSNSQAQYDYKKTWAGGSASIDKFFWSVNVGGSWERVDEFASDASLKVDVSFKAWDQVSIQAAPWYNGGFVRSVQNGPFIRGFSPYGDSGSKAVWGPDGIMSVQKVGMLVCYKPSFTITVSQSTFQAFSRKWEVSAGLRIGPFNFSGGGGSSSSGWKADSATKTFSGESTAETALIMGANINLINPK</sequence>
<comment type="caution">
    <text evidence="1">The sequence shown here is derived from an EMBL/GenBank/DDBJ whole genome shotgun (WGS) entry which is preliminary data.</text>
</comment>
<protein>
    <submittedName>
        <fullName evidence="1">Uncharacterized protein</fullName>
    </submittedName>
</protein>
<dbReference type="EMBL" id="JAOVZR010000001">
    <property type="protein sequence ID" value="MCY0146183.1"/>
    <property type="molecule type" value="Genomic_DNA"/>
</dbReference>
<name>A0ABT3Z335_9HYPH</name>
<evidence type="ECO:0000313" key="1">
    <source>
        <dbReference type="EMBL" id="MCY0146183.1"/>
    </source>
</evidence>
<proteinExistence type="predicted"/>
<gene>
    <name evidence="1" type="ORF">OEG84_00225</name>
</gene>